<dbReference type="EMBL" id="OZ019909">
    <property type="protein sequence ID" value="CAK9209753.1"/>
    <property type="molecule type" value="Genomic_DNA"/>
</dbReference>
<dbReference type="Proteomes" id="UP001497512">
    <property type="component" value="Chromosome 17"/>
</dbReference>
<evidence type="ECO:0000259" key="1">
    <source>
        <dbReference type="PROSITE" id="PS51485"/>
    </source>
</evidence>
<feature type="domain" description="Phytocyanin" evidence="1">
    <location>
        <begin position="49"/>
        <end position="152"/>
    </location>
</feature>
<protein>
    <recommendedName>
        <fullName evidence="1">Phytocyanin domain-containing protein</fullName>
    </recommendedName>
</protein>
<name>A0ABP0U0W9_9BRYO</name>
<dbReference type="PANTHER" id="PTHR33021:SF339">
    <property type="entry name" value="OS07G0570600 PROTEIN"/>
    <property type="match status" value="1"/>
</dbReference>
<dbReference type="Gene3D" id="2.60.40.420">
    <property type="entry name" value="Cupredoxins - blue copper proteins"/>
    <property type="match status" value="1"/>
</dbReference>
<dbReference type="InterPro" id="IPR008972">
    <property type="entry name" value="Cupredoxin"/>
</dbReference>
<dbReference type="InterPro" id="IPR003245">
    <property type="entry name" value="Phytocyanin_dom"/>
</dbReference>
<gene>
    <name evidence="2" type="ORF">CSSPTR1EN2_LOCUS10042</name>
</gene>
<sequence>MAGAIHGRRMTTTTIPRSSQQPVYFKMVLLCCCFYVLTLTALLQIATAVDYTVGDEFGWSVPSSPDFYSDWVDEVAPFTEGDTLEFNYAPGTDSVLLVDDLDYRTCNTGNPIQEYTFGPHPFVMRPVATYNFISGEPGHCLAGMRLTITPIL</sequence>
<dbReference type="InterPro" id="IPR039391">
    <property type="entry name" value="Phytocyanin-like"/>
</dbReference>
<organism evidence="2 3">
    <name type="scientific">Sphagnum troendelagicum</name>
    <dbReference type="NCBI Taxonomy" id="128251"/>
    <lineage>
        <taxon>Eukaryota</taxon>
        <taxon>Viridiplantae</taxon>
        <taxon>Streptophyta</taxon>
        <taxon>Embryophyta</taxon>
        <taxon>Bryophyta</taxon>
        <taxon>Sphagnophytina</taxon>
        <taxon>Sphagnopsida</taxon>
        <taxon>Sphagnales</taxon>
        <taxon>Sphagnaceae</taxon>
        <taxon>Sphagnum</taxon>
    </lineage>
</organism>
<dbReference type="Pfam" id="PF02298">
    <property type="entry name" value="Cu_bind_like"/>
    <property type="match status" value="1"/>
</dbReference>
<evidence type="ECO:0000313" key="3">
    <source>
        <dbReference type="Proteomes" id="UP001497512"/>
    </source>
</evidence>
<reference evidence="2" key="1">
    <citation type="submission" date="2024-02" db="EMBL/GenBank/DDBJ databases">
        <authorList>
            <consortium name="ELIXIR-Norway"/>
            <consortium name="Elixir Norway"/>
        </authorList>
    </citation>
    <scope>NUCLEOTIDE SEQUENCE</scope>
</reference>
<proteinExistence type="predicted"/>
<accession>A0ABP0U0W9</accession>
<dbReference type="PANTHER" id="PTHR33021">
    <property type="entry name" value="BLUE COPPER PROTEIN"/>
    <property type="match status" value="1"/>
</dbReference>
<keyword evidence="3" id="KW-1185">Reference proteome</keyword>
<dbReference type="CDD" id="cd04216">
    <property type="entry name" value="Phytocyanin"/>
    <property type="match status" value="1"/>
</dbReference>
<dbReference type="PROSITE" id="PS51485">
    <property type="entry name" value="PHYTOCYANIN"/>
    <property type="match status" value="1"/>
</dbReference>
<evidence type="ECO:0000313" key="2">
    <source>
        <dbReference type="EMBL" id="CAK9209753.1"/>
    </source>
</evidence>
<dbReference type="SUPFAM" id="SSF49503">
    <property type="entry name" value="Cupredoxins"/>
    <property type="match status" value="1"/>
</dbReference>